<dbReference type="InParanoid" id="E4XV08"/>
<reference evidence="2 3" key="1">
    <citation type="journal article" date="2010" name="Science">
        <title>Plasticity of animal genome architecture unmasked by rapid evolution of a pelagic tunicate.</title>
        <authorList>
            <person name="Denoeud F."/>
            <person name="Henriet S."/>
            <person name="Mungpakdee S."/>
            <person name="Aury J.M."/>
            <person name="Da Silva C."/>
            <person name="Brinkmann H."/>
            <person name="Mikhaleva J."/>
            <person name="Olsen L.C."/>
            <person name="Jubin C."/>
            <person name="Canestro C."/>
            <person name="Bouquet J.M."/>
            <person name="Danks G."/>
            <person name="Poulain J."/>
            <person name="Campsteijn C."/>
            <person name="Adamski M."/>
            <person name="Cross I."/>
            <person name="Yadetie F."/>
            <person name="Muffato M."/>
            <person name="Louis A."/>
            <person name="Butcher S."/>
            <person name="Tsagkogeorga G."/>
            <person name="Konrad A."/>
            <person name="Singh S."/>
            <person name="Jensen M.F."/>
            <person name="Cong E.H."/>
            <person name="Eikeseth-Otteraa H."/>
            <person name="Noel B."/>
            <person name="Anthouard V."/>
            <person name="Porcel B.M."/>
            <person name="Kachouri-Lafond R."/>
            <person name="Nishino A."/>
            <person name="Ugolini M."/>
            <person name="Chourrout P."/>
            <person name="Nishida H."/>
            <person name="Aasland R."/>
            <person name="Huzurbazar S."/>
            <person name="Westhof E."/>
            <person name="Delsuc F."/>
            <person name="Lehrach H."/>
            <person name="Reinhardt R."/>
            <person name="Weissenbach J."/>
            <person name="Roy S.W."/>
            <person name="Artiguenave F."/>
            <person name="Postlethwait J.H."/>
            <person name="Manak J.R."/>
            <person name="Thompson E.M."/>
            <person name="Jaillon O."/>
            <person name="Du Pasquier L."/>
            <person name="Boudinot P."/>
            <person name="Liberles D.A."/>
            <person name="Volff J.N."/>
            <person name="Philippe H."/>
            <person name="Lenhard B."/>
            <person name="Roest Crollius H."/>
            <person name="Wincker P."/>
            <person name="Chourrout D."/>
        </authorList>
    </citation>
    <scope>NUCLEOTIDE SEQUENCE [LARGE SCALE GENOMIC DNA]</scope>
</reference>
<protein>
    <submittedName>
        <fullName evidence="2">Uncharacterized protein</fullName>
    </submittedName>
</protein>
<keyword evidence="3" id="KW-1185">Reference proteome</keyword>
<dbReference type="EMBL" id="FN653196">
    <property type="protein sequence ID" value="CBY19980.1"/>
    <property type="molecule type" value="Genomic_DNA"/>
</dbReference>
<sequence length="378" mass="43206">MSENLDKSTVKRYKETEKVLAKYGLGLKKSKQKRKILNEPDLEKLPEENSPKNLENPTKKAEKTPQKAKSSKSETPASKKVHRMTFDKPSPKNPVIRAVSEIRQKKIIDLTPETPKQKRSSKSAAKNLFPEARAKRSESIFDPETESESPVIKFAGPRRAFNTTTQTIEKTYIKSPGRKSIGNGRAEKIMSLVEDSFDATITKKNKKSINKQEEKILKKKCLTDNLTVKINPIDHLLEIEKLNLMETETAAPVETIPVAQSTLSKTKIAKFQPLNESTISGEDTQKTFNNTSLRSGDEIPLDFSTMSSKQKWNWILTIPREELKNQDWDAFHNCDFTDFDPGEAIQEYGEILFIDDTEEQLYRKFLFKHKMTIVQARN</sequence>
<dbReference type="OrthoDB" id="10532537at2759"/>
<name>E4XV08_OIKDI</name>
<feature type="region of interest" description="Disordered" evidence="1">
    <location>
        <begin position="27"/>
        <end position="98"/>
    </location>
</feature>
<evidence type="ECO:0000313" key="3">
    <source>
        <dbReference type="Proteomes" id="UP000001307"/>
    </source>
</evidence>
<dbReference type="Proteomes" id="UP000001307">
    <property type="component" value="Unassembled WGS sequence"/>
</dbReference>
<proteinExistence type="predicted"/>
<accession>E4XV08</accession>
<gene>
    <name evidence="2" type="ORF">GSOID_T00005333001</name>
</gene>
<dbReference type="AlphaFoldDB" id="E4XV08"/>
<evidence type="ECO:0000313" key="2">
    <source>
        <dbReference type="EMBL" id="CBY19980.1"/>
    </source>
</evidence>
<organism evidence="2 3">
    <name type="scientific">Oikopleura dioica</name>
    <name type="common">Tunicate</name>
    <dbReference type="NCBI Taxonomy" id="34765"/>
    <lineage>
        <taxon>Eukaryota</taxon>
        <taxon>Metazoa</taxon>
        <taxon>Chordata</taxon>
        <taxon>Tunicata</taxon>
        <taxon>Appendicularia</taxon>
        <taxon>Copelata</taxon>
        <taxon>Oikopleuridae</taxon>
        <taxon>Oikopleura</taxon>
    </lineage>
</organism>
<evidence type="ECO:0000256" key="1">
    <source>
        <dbReference type="SAM" id="MobiDB-lite"/>
    </source>
</evidence>
<feature type="compositionally biased region" description="Basic and acidic residues" evidence="1">
    <location>
        <begin position="36"/>
        <end position="50"/>
    </location>
</feature>